<dbReference type="PANTHER" id="PTHR45138:SF9">
    <property type="entry name" value="DIGUANYLATE CYCLASE DGCM-RELATED"/>
    <property type="match status" value="1"/>
</dbReference>
<evidence type="ECO:0000256" key="1">
    <source>
        <dbReference type="ARBA" id="ARBA00012528"/>
    </source>
</evidence>
<dbReference type="Gene3D" id="3.30.70.270">
    <property type="match status" value="1"/>
</dbReference>
<organism evidence="4">
    <name type="scientific">Aeromonas hydrophila</name>
    <dbReference type="NCBI Taxonomy" id="644"/>
    <lineage>
        <taxon>Bacteria</taxon>
        <taxon>Pseudomonadati</taxon>
        <taxon>Pseudomonadota</taxon>
        <taxon>Gammaproteobacteria</taxon>
        <taxon>Aeromonadales</taxon>
        <taxon>Aeromonadaceae</taxon>
        <taxon>Aeromonas</taxon>
    </lineage>
</organism>
<dbReference type="PANTHER" id="PTHR45138">
    <property type="entry name" value="REGULATORY COMPONENTS OF SENSORY TRANSDUCTION SYSTEM"/>
    <property type="match status" value="1"/>
</dbReference>
<dbReference type="GO" id="GO:0052621">
    <property type="term" value="F:diguanylate cyclase activity"/>
    <property type="evidence" value="ECO:0007669"/>
    <property type="project" value="UniProtKB-EC"/>
</dbReference>
<dbReference type="EC" id="2.7.7.65" evidence="1"/>
<dbReference type="GO" id="GO:1902201">
    <property type="term" value="P:negative regulation of bacterial-type flagellum-dependent cell motility"/>
    <property type="evidence" value="ECO:0007669"/>
    <property type="project" value="TreeGrafter"/>
</dbReference>
<dbReference type="NCBIfam" id="TIGR00254">
    <property type="entry name" value="GGDEF"/>
    <property type="match status" value="1"/>
</dbReference>
<comment type="catalytic activity">
    <reaction evidence="2">
        <text>2 GTP = 3',3'-c-di-GMP + 2 diphosphate</text>
        <dbReference type="Rhea" id="RHEA:24898"/>
        <dbReference type="ChEBI" id="CHEBI:33019"/>
        <dbReference type="ChEBI" id="CHEBI:37565"/>
        <dbReference type="ChEBI" id="CHEBI:58805"/>
        <dbReference type="EC" id="2.7.7.65"/>
    </reaction>
</comment>
<dbReference type="InterPro" id="IPR043128">
    <property type="entry name" value="Rev_trsase/Diguanyl_cyclase"/>
</dbReference>
<accession>A0A926FL13</accession>
<dbReference type="GO" id="GO:0043709">
    <property type="term" value="P:cell adhesion involved in single-species biofilm formation"/>
    <property type="evidence" value="ECO:0007669"/>
    <property type="project" value="TreeGrafter"/>
</dbReference>
<dbReference type="SUPFAM" id="SSF55073">
    <property type="entry name" value="Nucleotide cyclase"/>
    <property type="match status" value="1"/>
</dbReference>
<gene>
    <name evidence="4" type="ORF">H2136_03670</name>
</gene>
<comment type="caution">
    <text evidence="4">The sequence shown here is derived from an EMBL/GenBank/DDBJ whole genome shotgun (WGS) entry which is preliminary data.</text>
</comment>
<sequence length="43" mass="4837">MEKDTRKKQPTTVILADIDHFKHVNDTYGHVAGDTALKEVSKV</sequence>
<evidence type="ECO:0000313" key="4">
    <source>
        <dbReference type="EMBL" id="MBC8673798.1"/>
    </source>
</evidence>
<dbReference type="InterPro" id="IPR029787">
    <property type="entry name" value="Nucleotide_cyclase"/>
</dbReference>
<dbReference type="PROSITE" id="PS50887">
    <property type="entry name" value="GGDEF"/>
    <property type="match status" value="1"/>
</dbReference>
<feature type="domain" description="GGDEF" evidence="3">
    <location>
        <begin position="9"/>
        <end position="43"/>
    </location>
</feature>
<evidence type="ECO:0000259" key="3">
    <source>
        <dbReference type="PROSITE" id="PS50887"/>
    </source>
</evidence>
<dbReference type="AlphaFoldDB" id="A0A926FL13"/>
<dbReference type="Pfam" id="PF00990">
    <property type="entry name" value="GGDEF"/>
    <property type="match status" value="1"/>
</dbReference>
<proteinExistence type="predicted"/>
<evidence type="ECO:0000256" key="2">
    <source>
        <dbReference type="ARBA" id="ARBA00034247"/>
    </source>
</evidence>
<name>A0A926FL13_AERHY</name>
<dbReference type="GO" id="GO:0005886">
    <property type="term" value="C:plasma membrane"/>
    <property type="evidence" value="ECO:0007669"/>
    <property type="project" value="TreeGrafter"/>
</dbReference>
<protein>
    <recommendedName>
        <fullName evidence="1">diguanylate cyclase</fullName>
        <ecNumber evidence="1">2.7.7.65</ecNumber>
    </recommendedName>
</protein>
<dbReference type="EMBL" id="JACLAN010000001">
    <property type="protein sequence ID" value="MBC8673798.1"/>
    <property type="molecule type" value="Genomic_DNA"/>
</dbReference>
<dbReference type="InterPro" id="IPR000160">
    <property type="entry name" value="GGDEF_dom"/>
</dbReference>
<dbReference type="InterPro" id="IPR050469">
    <property type="entry name" value="Diguanylate_Cyclase"/>
</dbReference>
<reference evidence="4" key="1">
    <citation type="submission" date="2020-07" db="EMBL/GenBank/DDBJ databases">
        <title>Carbapenem Resistant Aeromonas hydrophila Carrying blacphA7 Isolated from Two Solid Organ Transplant Patients.</title>
        <authorList>
            <person name="Hilt E."/>
            <person name="Fitzwater S.P."/>
            <person name="Ward K."/>
            <person name="De St Maurice A."/>
            <person name="Chandrasekaran S."/>
            <person name="Garner O.B."/>
            <person name="Yang S."/>
        </authorList>
    </citation>
    <scope>NUCLEOTIDE SEQUENCE</scope>
    <source>
        <strain evidence="4">B-1</strain>
    </source>
</reference>